<dbReference type="SUPFAM" id="SSF52518">
    <property type="entry name" value="Thiamin diphosphate-binding fold (THDP-binding)"/>
    <property type="match status" value="1"/>
</dbReference>
<name>A0A7V3KPC4_UNCW3</name>
<feature type="domain" description="Pyruvate flavodoxin/ferredoxin oxidoreductase pyrimidine binding" evidence="2">
    <location>
        <begin position="26"/>
        <end position="254"/>
    </location>
</feature>
<evidence type="ECO:0000259" key="3">
    <source>
        <dbReference type="Pfam" id="PF17147"/>
    </source>
</evidence>
<reference evidence="4" key="1">
    <citation type="journal article" date="2020" name="mSystems">
        <title>Genome- and Community-Level Interaction Insights into Carbon Utilization and Element Cycling Functions of Hydrothermarchaeota in Hydrothermal Sediment.</title>
        <authorList>
            <person name="Zhou Z."/>
            <person name="Liu Y."/>
            <person name="Xu W."/>
            <person name="Pan J."/>
            <person name="Luo Z.H."/>
            <person name="Li M."/>
        </authorList>
    </citation>
    <scope>NUCLEOTIDE SEQUENCE [LARGE SCALE GENOMIC DNA]</scope>
    <source>
        <strain evidence="4">SpSt-754</strain>
    </source>
</reference>
<accession>A0A7V3KPC4</accession>
<dbReference type="SUPFAM" id="SSF52922">
    <property type="entry name" value="TK C-terminal domain-like"/>
    <property type="match status" value="1"/>
</dbReference>
<evidence type="ECO:0000259" key="2">
    <source>
        <dbReference type="Pfam" id="PF01855"/>
    </source>
</evidence>
<dbReference type="GO" id="GO:0016491">
    <property type="term" value="F:oxidoreductase activity"/>
    <property type="evidence" value="ECO:0007669"/>
    <property type="project" value="UniProtKB-KW"/>
</dbReference>
<dbReference type="PANTHER" id="PTHR32154:SF14">
    <property type="entry name" value="2-OXOGLUTARATE SYNTHASE SUBUNIT KORA"/>
    <property type="match status" value="1"/>
</dbReference>
<dbReference type="InterPro" id="IPR033412">
    <property type="entry name" value="PFOR_II"/>
</dbReference>
<comment type="caution">
    <text evidence="4">The sequence shown here is derived from an EMBL/GenBank/DDBJ whole genome shotgun (WGS) entry which is preliminary data.</text>
</comment>
<dbReference type="Gene3D" id="3.40.50.920">
    <property type="match status" value="1"/>
</dbReference>
<evidence type="ECO:0000313" key="4">
    <source>
        <dbReference type="EMBL" id="HGB36375.1"/>
    </source>
</evidence>
<dbReference type="AlphaFoldDB" id="A0A7V3KPC4"/>
<dbReference type="InterPro" id="IPR009014">
    <property type="entry name" value="Transketo_C/PFOR_II"/>
</dbReference>
<dbReference type="InterPro" id="IPR029061">
    <property type="entry name" value="THDP-binding"/>
</dbReference>
<dbReference type="Gene3D" id="3.40.50.970">
    <property type="match status" value="1"/>
</dbReference>
<dbReference type="GO" id="GO:0006979">
    <property type="term" value="P:response to oxidative stress"/>
    <property type="evidence" value="ECO:0007669"/>
    <property type="project" value="TreeGrafter"/>
</dbReference>
<dbReference type="Pfam" id="PF17147">
    <property type="entry name" value="PFOR_II"/>
    <property type="match status" value="1"/>
</dbReference>
<proteinExistence type="predicted"/>
<dbReference type="CDD" id="cd07034">
    <property type="entry name" value="TPP_PYR_PFOR_IOR-alpha_like"/>
    <property type="match status" value="1"/>
</dbReference>
<dbReference type="FunFam" id="3.40.50.970:FF:000022">
    <property type="entry name" value="2-oxoglutarate ferredoxin oxidoreductase alpha subunit"/>
    <property type="match status" value="1"/>
</dbReference>
<dbReference type="Pfam" id="PF01855">
    <property type="entry name" value="POR_N"/>
    <property type="match status" value="1"/>
</dbReference>
<keyword evidence="1" id="KW-0560">Oxidoreductase</keyword>
<evidence type="ECO:0000256" key="1">
    <source>
        <dbReference type="ARBA" id="ARBA00023002"/>
    </source>
</evidence>
<organism evidence="4">
    <name type="scientific">candidate division WOR-3 bacterium</name>
    <dbReference type="NCBI Taxonomy" id="2052148"/>
    <lineage>
        <taxon>Bacteria</taxon>
        <taxon>Bacteria division WOR-3</taxon>
    </lineage>
</organism>
<sequence length="380" mass="42489">MPWKRIKLPIKPGRFLVQGDEAVADGAFCAGMRFYAGYPITPASDVITRVQERFEESGEGVYFQGEDEIASIAACIGASWTGVKAMTATSGPGFDLMVENLGYAIFTETPLVIVDVQRAGPSTGQAARPSQGDYHQVRYATHGDYEIIVLTPWSCQELFEFGIRAFNLAERYRVPVIILTDEAVGHLREPVVYPEEIDVFDREHDPDAPPFSFDERDAGPMPLIGDGRALLITGSTHTEIGKRVTQDPEIHRKIVKHLIGKIQHNVSDIFESHEEFIDDAEIVIASYGISARSGFEAVKRLREKGLKVGFFRFKVIWPLWEKYVRERLSGIKKIFVPEMNAGHLSRELERLVNGEVISISELGTNIITPETVVKEVEARL</sequence>
<protein>
    <submittedName>
        <fullName evidence="4">2-oxoacid:acceptor oxidoreductase subunit alpha</fullName>
    </submittedName>
</protein>
<gene>
    <name evidence="4" type="ORF">ENV38_05675</name>
</gene>
<feature type="domain" description="Pyruvate:ferredoxin oxidoreductase core" evidence="3">
    <location>
        <begin position="280"/>
        <end position="372"/>
    </location>
</feature>
<dbReference type="InterPro" id="IPR002880">
    <property type="entry name" value="Pyrv_Fd/Flavodoxin_OxRdtase_N"/>
</dbReference>
<dbReference type="EMBL" id="DTGD01000213">
    <property type="protein sequence ID" value="HGB36375.1"/>
    <property type="molecule type" value="Genomic_DNA"/>
</dbReference>
<dbReference type="NCBIfam" id="NF006412">
    <property type="entry name" value="PRK08659.1"/>
    <property type="match status" value="1"/>
</dbReference>
<dbReference type="PANTHER" id="PTHR32154">
    <property type="entry name" value="PYRUVATE-FLAVODOXIN OXIDOREDUCTASE-RELATED"/>
    <property type="match status" value="1"/>
</dbReference>
<dbReference type="InterPro" id="IPR050722">
    <property type="entry name" value="Pyruvate:ferred/Flavod_OxRd"/>
</dbReference>